<dbReference type="Proteomes" id="UP000032568">
    <property type="component" value="Chromosome"/>
</dbReference>
<dbReference type="Gene3D" id="3.40.190.10">
    <property type="entry name" value="Periplasmic binding protein-like II"/>
    <property type="match status" value="2"/>
</dbReference>
<proteinExistence type="predicted"/>
<dbReference type="InterPro" id="IPR001638">
    <property type="entry name" value="Solute-binding_3/MltF_N"/>
</dbReference>
<dbReference type="Pfam" id="PF00497">
    <property type="entry name" value="SBP_bac_3"/>
    <property type="match status" value="1"/>
</dbReference>
<reference evidence="2 3" key="1">
    <citation type="journal article" date="2015" name="Genome Announc.">
        <title>Draft Genome Sequences of Marine Isolates of Thalassomonas viridans and Thalassomonas actiniarum.</title>
        <authorList>
            <person name="Olonade I."/>
            <person name="van Zyl L.J."/>
            <person name="Trindade M."/>
        </authorList>
    </citation>
    <scope>NUCLEOTIDE SEQUENCE [LARGE SCALE GENOMIC DNA]</scope>
    <source>
        <strain evidence="2 3">A5K-106</strain>
    </source>
</reference>
<keyword evidence="3" id="KW-1185">Reference proteome</keyword>
<protein>
    <submittedName>
        <fullName evidence="2">Transporter substrate-binding domain-containing protein</fullName>
    </submittedName>
</protein>
<dbReference type="SMART" id="SM00062">
    <property type="entry name" value="PBPb"/>
    <property type="match status" value="1"/>
</dbReference>
<feature type="domain" description="Solute-binding protein family 3/N-terminal" evidence="1">
    <location>
        <begin position="21"/>
        <end position="243"/>
    </location>
</feature>
<evidence type="ECO:0000313" key="2">
    <source>
        <dbReference type="EMBL" id="WDD98790.1"/>
    </source>
</evidence>
<accession>A0AAE9YPS5</accession>
<dbReference type="KEGG" id="tact:SG35_026775"/>
<evidence type="ECO:0000259" key="1">
    <source>
        <dbReference type="SMART" id="SM00062"/>
    </source>
</evidence>
<dbReference type="SUPFAM" id="SSF53850">
    <property type="entry name" value="Periplasmic binding protein-like II"/>
    <property type="match status" value="1"/>
</dbReference>
<dbReference type="PANTHER" id="PTHR38834:SF3">
    <property type="entry name" value="SOLUTE-BINDING PROTEIN FAMILY 3_N-TERMINAL DOMAIN-CONTAINING PROTEIN"/>
    <property type="match status" value="1"/>
</dbReference>
<gene>
    <name evidence="2" type="ORF">SG35_026775</name>
</gene>
<dbReference type="EMBL" id="CP059735">
    <property type="protein sequence ID" value="WDD98790.1"/>
    <property type="molecule type" value="Genomic_DNA"/>
</dbReference>
<dbReference type="PANTHER" id="PTHR38834">
    <property type="entry name" value="PERIPLASMIC SUBSTRATE BINDING PROTEIN FAMILY 3"/>
    <property type="match status" value="1"/>
</dbReference>
<organism evidence="2 3">
    <name type="scientific">Thalassomonas actiniarum</name>
    <dbReference type="NCBI Taxonomy" id="485447"/>
    <lineage>
        <taxon>Bacteria</taxon>
        <taxon>Pseudomonadati</taxon>
        <taxon>Pseudomonadota</taxon>
        <taxon>Gammaproteobacteria</taxon>
        <taxon>Alteromonadales</taxon>
        <taxon>Colwelliaceae</taxon>
        <taxon>Thalassomonas</taxon>
    </lineage>
</organism>
<sequence>MNIISCLLLTVSLFQVAYANEFRILTVNEPPANYINTSGKADGYVVDIVRALRKEVGATAEIEFVPEARALNILRDKANVLVFSLSKTPFRQEKYLWVGQVLSKKWEVYTLLESELKIENKEQLKNLPVIGVVRGDIREEWLVNHKFTNLHSVTHHNQNIRLLLKERVSAIVFEKLGLAHLCRDLNIDVSLFKSIYTINTSPVFIVMSSITPPDTFHLWHNAYNKLKANGELEKISRLWQAKLLTDFNLDIGIADGLLVF</sequence>
<evidence type="ECO:0000313" key="3">
    <source>
        <dbReference type="Proteomes" id="UP000032568"/>
    </source>
</evidence>
<dbReference type="AlphaFoldDB" id="A0AAE9YPS5"/>
<name>A0AAE9YPS5_9GAMM</name>
<reference evidence="2 3" key="2">
    <citation type="journal article" date="2022" name="Mar. Drugs">
        <title>Bioassay-Guided Fractionation Leads to the Detection of Cholic Acid Generated by the Rare Thalassomonas sp.</title>
        <authorList>
            <person name="Pheiffer F."/>
            <person name="Schneider Y.K."/>
            <person name="Hansen E.H."/>
            <person name="Andersen J.H."/>
            <person name="Isaksson J."/>
            <person name="Busche T."/>
            <person name="R C."/>
            <person name="Kalinowski J."/>
            <person name="Zyl L.V."/>
            <person name="Trindade M."/>
        </authorList>
    </citation>
    <scope>NUCLEOTIDE SEQUENCE [LARGE SCALE GENOMIC DNA]</scope>
    <source>
        <strain evidence="2 3">A5K-106</strain>
    </source>
</reference>